<dbReference type="SUPFAM" id="SSF53223">
    <property type="entry name" value="Aminoacid dehydrogenase-like, N-terminal domain"/>
    <property type="match status" value="1"/>
</dbReference>
<dbReference type="CDD" id="cd01065">
    <property type="entry name" value="NAD_bind_Shikimate_DH"/>
    <property type="match status" value="1"/>
</dbReference>
<reference evidence="3" key="1">
    <citation type="journal article" date="2019" name="Int. J. Syst. Evol. Microbiol.">
        <title>The Global Catalogue of Microorganisms (GCM) 10K type strain sequencing project: providing services to taxonomists for standard genome sequencing and annotation.</title>
        <authorList>
            <consortium name="The Broad Institute Genomics Platform"/>
            <consortium name="The Broad Institute Genome Sequencing Center for Infectious Disease"/>
            <person name="Wu L."/>
            <person name="Ma J."/>
        </authorList>
    </citation>
    <scope>NUCLEOTIDE SEQUENCE [LARGE SCALE GENOMIC DNA]</scope>
    <source>
        <strain evidence="3">CCUG 36956</strain>
    </source>
</reference>
<dbReference type="PANTHER" id="PTHR21089:SF9">
    <property type="entry name" value="SHIKIMATE DEHYDROGENASE-LIKE PROTEIN HI_0607"/>
    <property type="match status" value="1"/>
</dbReference>
<proteinExistence type="predicted"/>
<gene>
    <name evidence="2" type="ORF">ACFP3H_05170</name>
</gene>
<dbReference type="Gene3D" id="3.40.50.720">
    <property type="entry name" value="NAD(P)-binding Rossmann-like Domain"/>
    <property type="match status" value="1"/>
</dbReference>
<dbReference type="InterPro" id="IPR036291">
    <property type="entry name" value="NAD(P)-bd_dom_sf"/>
</dbReference>
<dbReference type="Proteomes" id="UP001596223">
    <property type="component" value="Unassembled WGS sequence"/>
</dbReference>
<evidence type="ECO:0000313" key="2">
    <source>
        <dbReference type="EMBL" id="MFC6010433.1"/>
    </source>
</evidence>
<dbReference type="NCBIfam" id="NF009202">
    <property type="entry name" value="PRK12550.1"/>
    <property type="match status" value="1"/>
</dbReference>
<dbReference type="InterPro" id="IPR022893">
    <property type="entry name" value="Shikimate_DH_fam"/>
</dbReference>
<evidence type="ECO:0000313" key="3">
    <source>
        <dbReference type="Proteomes" id="UP001596223"/>
    </source>
</evidence>
<dbReference type="PANTHER" id="PTHR21089">
    <property type="entry name" value="SHIKIMATE DEHYDROGENASE"/>
    <property type="match status" value="1"/>
</dbReference>
<sequence>MPILNKDMQLCVSFAARPSNIGTRFHNYLYDELDLNFVYKAFAPVDIEQAVLGVRGLPIRGASVSMPFKEAVIPLVDRMHASATAIDSVNTIVNDDGVLTAYNTDYLAVESLLRTHAVDPSASVVLRGSGGMAKAVLAAFAGVGFEDLTVVARNETAGRALAQRYGARWSAHEETGRVLVNVTPLGMAGAEAETQSFSDSVVAAAEVVFDVVALPSETPLISAARAAGKQVITGAEVIALQAAEQFELYTGVRLSADQVRRASEFSRA</sequence>
<dbReference type="SUPFAM" id="SSF51735">
    <property type="entry name" value="NAD(P)-binding Rossmann-fold domains"/>
    <property type="match status" value="1"/>
</dbReference>
<dbReference type="Gene3D" id="3.40.50.10860">
    <property type="entry name" value="Leucine Dehydrogenase, chain A, domain 1"/>
    <property type="match status" value="1"/>
</dbReference>
<comment type="caution">
    <text evidence="2">The sequence shown here is derived from an EMBL/GenBank/DDBJ whole genome shotgun (WGS) entry which is preliminary data.</text>
</comment>
<name>A0ABW1JP00_9NOCA</name>
<feature type="domain" description="Shikimate dehydrogenase substrate binding N-terminal" evidence="1">
    <location>
        <begin position="24"/>
        <end position="92"/>
    </location>
</feature>
<keyword evidence="3" id="KW-1185">Reference proteome</keyword>
<dbReference type="InterPro" id="IPR013708">
    <property type="entry name" value="Shikimate_DH-bd_N"/>
</dbReference>
<accession>A0ABW1JP00</accession>
<evidence type="ECO:0000259" key="1">
    <source>
        <dbReference type="Pfam" id="PF08501"/>
    </source>
</evidence>
<dbReference type="InterPro" id="IPR046346">
    <property type="entry name" value="Aminoacid_DH-like_N_sf"/>
</dbReference>
<dbReference type="RefSeq" id="WP_378600343.1">
    <property type="nucleotide sequence ID" value="NZ_JBHSQN010000002.1"/>
</dbReference>
<organism evidence="2 3">
    <name type="scientific">Nocardia lasii</name>
    <dbReference type="NCBI Taxonomy" id="1616107"/>
    <lineage>
        <taxon>Bacteria</taxon>
        <taxon>Bacillati</taxon>
        <taxon>Actinomycetota</taxon>
        <taxon>Actinomycetes</taxon>
        <taxon>Mycobacteriales</taxon>
        <taxon>Nocardiaceae</taxon>
        <taxon>Nocardia</taxon>
    </lineage>
</organism>
<dbReference type="EMBL" id="JBHSQN010000002">
    <property type="protein sequence ID" value="MFC6010433.1"/>
    <property type="molecule type" value="Genomic_DNA"/>
</dbReference>
<dbReference type="Pfam" id="PF08501">
    <property type="entry name" value="Shikimate_dh_N"/>
    <property type="match status" value="1"/>
</dbReference>
<protein>
    <submittedName>
        <fullName evidence="2">Shikimate 5-dehydrogenase</fullName>
    </submittedName>
</protein>